<sequence length="306" mass="31838">MPDSAAGVLALDCGQSSITWSLIDADGEQVGSRKGVDTSRAIEPQLVDAVRSVMATTGASPVTVACGSSGLDRPNAQAVLDGLRDTSVREVALAHDSVICYLGALGEAPGVMIASGTGVVTLAVGLREVARVDGWGWIMGDAGSAYWIGQNALEAAMRGYDGRRTATVLTDVVAADFPDLELAYLELQGDPDRVARVASYAAKVDQVAGSDPVARDILDRAAAHLAEAVGAAARRVGLGRDRPPLVCALGQTFRSTRVLEKFVQYLTMDWPSFAIHEPQGDALAGAKLLPTVTDSPLAARVVRASV</sequence>
<name>A0A2N9JCT0_9ACTN</name>
<dbReference type="InterPro" id="IPR052519">
    <property type="entry name" value="Euk-type_GlcNAc_Kinase"/>
</dbReference>
<evidence type="ECO:0000313" key="3">
    <source>
        <dbReference type="Proteomes" id="UP000238164"/>
    </source>
</evidence>
<dbReference type="PANTHER" id="PTHR43190:SF3">
    <property type="entry name" value="N-ACETYL-D-GLUCOSAMINE KINASE"/>
    <property type="match status" value="1"/>
</dbReference>
<dbReference type="GO" id="GO:0016301">
    <property type="term" value="F:kinase activity"/>
    <property type="evidence" value="ECO:0007669"/>
    <property type="project" value="UniProtKB-KW"/>
</dbReference>
<keyword evidence="2" id="KW-0808">Transferase</keyword>
<gene>
    <name evidence="2" type="ORF">MPLG2_0190</name>
</gene>
<keyword evidence="3" id="KW-1185">Reference proteome</keyword>
<keyword evidence="2" id="KW-0418">Kinase</keyword>
<dbReference type="AlphaFoldDB" id="A0A2N9JCT0"/>
<organism evidence="2 3">
    <name type="scientific">Micropruina glycogenica</name>
    <dbReference type="NCBI Taxonomy" id="75385"/>
    <lineage>
        <taxon>Bacteria</taxon>
        <taxon>Bacillati</taxon>
        <taxon>Actinomycetota</taxon>
        <taxon>Actinomycetes</taxon>
        <taxon>Propionibacteriales</taxon>
        <taxon>Nocardioidaceae</taxon>
        <taxon>Micropruina</taxon>
    </lineage>
</organism>
<feature type="domain" description="ATPase BadF/BadG/BcrA/BcrD type" evidence="1">
    <location>
        <begin position="12"/>
        <end position="286"/>
    </location>
</feature>
<dbReference type="EMBL" id="LT985188">
    <property type="protein sequence ID" value="SPD85226.1"/>
    <property type="molecule type" value="Genomic_DNA"/>
</dbReference>
<dbReference type="Proteomes" id="UP000238164">
    <property type="component" value="Chromosome 1"/>
</dbReference>
<proteinExistence type="predicted"/>
<dbReference type="SUPFAM" id="SSF53067">
    <property type="entry name" value="Actin-like ATPase domain"/>
    <property type="match status" value="2"/>
</dbReference>
<dbReference type="PANTHER" id="PTHR43190">
    <property type="entry name" value="N-ACETYL-D-GLUCOSAMINE KINASE"/>
    <property type="match status" value="1"/>
</dbReference>
<dbReference type="Gene3D" id="3.30.420.40">
    <property type="match status" value="2"/>
</dbReference>
<dbReference type="OrthoDB" id="8701357at2"/>
<protein>
    <submittedName>
        <fullName evidence="2">Kinase similar to eukaryotic-like N-acetylglucosamine kinase</fullName>
    </submittedName>
</protein>
<dbReference type="InterPro" id="IPR043129">
    <property type="entry name" value="ATPase_NBD"/>
</dbReference>
<dbReference type="Pfam" id="PF01869">
    <property type="entry name" value="BcrAD_BadFG"/>
    <property type="match status" value="1"/>
</dbReference>
<evidence type="ECO:0000259" key="1">
    <source>
        <dbReference type="Pfam" id="PF01869"/>
    </source>
</evidence>
<accession>A0A2N9JCT0</accession>
<dbReference type="RefSeq" id="WP_105184516.1">
    <property type="nucleotide sequence ID" value="NZ_BAAAGO010000012.1"/>
</dbReference>
<dbReference type="InterPro" id="IPR002731">
    <property type="entry name" value="ATPase_BadF"/>
</dbReference>
<dbReference type="KEGG" id="mgg:MPLG2_0190"/>
<evidence type="ECO:0000313" key="2">
    <source>
        <dbReference type="EMBL" id="SPD85226.1"/>
    </source>
</evidence>
<reference evidence="2 3" key="1">
    <citation type="submission" date="2018-02" db="EMBL/GenBank/DDBJ databases">
        <authorList>
            <person name="Cohen D.B."/>
            <person name="Kent A.D."/>
        </authorList>
    </citation>
    <scope>NUCLEOTIDE SEQUENCE [LARGE SCALE GENOMIC DNA]</scope>
    <source>
        <strain evidence="2">1</strain>
    </source>
</reference>